<proteinExistence type="predicted"/>
<keyword evidence="4" id="KW-1185">Reference proteome</keyword>
<dbReference type="Pfam" id="PF07992">
    <property type="entry name" value="Pyr_redox_2"/>
    <property type="match status" value="1"/>
</dbReference>
<protein>
    <submittedName>
        <fullName evidence="3">Thioredoxin reductase</fullName>
    </submittedName>
</protein>
<dbReference type="SUPFAM" id="SSF51905">
    <property type="entry name" value="FAD/NAD(P)-binding domain"/>
    <property type="match status" value="1"/>
</dbReference>
<dbReference type="EMBL" id="FOQA01000004">
    <property type="protein sequence ID" value="SFH93886.1"/>
    <property type="molecule type" value="Genomic_DNA"/>
</dbReference>
<evidence type="ECO:0000313" key="3">
    <source>
        <dbReference type="EMBL" id="SFH93886.1"/>
    </source>
</evidence>
<dbReference type="GO" id="GO:0016491">
    <property type="term" value="F:oxidoreductase activity"/>
    <property type="evidence" value="ECO:0007669"/>
    <property type="project" value="UniProtKB-KW"/>
</dbReference>
<name>A0A1I3E4G6_9FIRM</name>
<dbReference type="Proteomes" id="UP000199287">
    <property type="component" value="Unassembled WGS sequence"/>
</dbReference>
<dbReference type="InterPro" id="IPR023753">
    <property type="entry name" value="FAD/NAD-binding_dom"/>
</dbReference>
<dbReference type="InterPro" id="IPR036188">
    <property type="entry name" value="FAD/NAD-bd_sf"/>
</dbReference>
<dbReference type="AlphaFoldDB" id="A0A1I3E4G6"/>
<dbReference type="PANTHER" id="PTHR42949">
    <property type="entry name" value="ANAEROBIC GLYCEROL-3-PHOSPHATE DEHYDROGENASE SUBUNIT B"/>
    <property type="match status" value="1"/>
</dbReference>
<organism evidence="3 4">
    <name type="scientific">Tindallia magadiensis</name>
    <dbReference type="NCBI Taxonomy" id="69895"/>
    <lineage>
        <taxon>Bacteria</taxon>
        <taxon>Bacillati</taxon>
        <taxon>Bacillota</taxon>
        <taxon>Clostridia</taxon>
        <taxon>Peptostreptococcales</taxon>
        <taxon>Tindalliaceae</taxon>
        <taxon>Tindallia</taxon>
    </lineage>
</organism>
<evidence type="ECO:0000256" key="1">
    <source>
        <dbReference type="ARBA" id="ARBA00023002"/>
    </source>
</evidence>
<reference evidence="4" key="1">
    <citation type="submission" date="2016-10" db="EMBL/GenBank/DDBJ databases">
        <authorList>
            <person name="Varghese N."/>
            <person name="Submissions S."/>
        </authorList>
    </citation>
    <scope>NUCLEOTIDE SEQUENCE [LARGE SCALE GENOMIC DNA]</scope>
    <source>
        <strain evidence="4">Z-7934</strain>
    </source>
</reference>
<keyword evidence="1" id="KW-0560">Oxidoreductase</keyword>
<dbReference type="PRINTS" id="PR00368">
    <property type="entry name" value="FADPNR"/>
</dbReference>
<dbReference type="RefSeq" id="WP_093371753.1">
    <property type="nucleotide sequence ID" value="NZ_FOQA01000004.1"/>
</dbReference>
<sequence length="416" mass="45908">MKDVIVIGGGPAGIGAALEAKKTGAKSVVLLERDRELGGILNQCIHTGFGLHEFNEELTGPEYAQRFINQLKNEDIEVHLNTMVMDLTEDRRVTALGEQGIWQIQGKAVVLAMGCRERTAGAIDIQGYRPAGVYNAGMAQRILNMEGYQIGKEVVVYGSGDIGLIMARRMTLEGAKVKAVVEVMPHSSGLYRNIAQCLEDYEIPLLLRHQIQEVHGKDRIEGITISQIDEQWQPVKGTQQIISCDTLLLSVGLIPENELSEKGKVLLDPKTKGALVNSMMETNVPGIFSCGNVLHVHDIVDFVTKESRIAGRNAARFAIDDLPCGTELSVKPGKGVAYTLPQKIMVEDPEGITLSLRSYKIYRKAAIKVKDGERTVKEKRERMIVPSEMVQIHLDAKELKSLRGEIMIEIEGEENE</sequence>
<dbReference type="Gene3D" id="3.50.50.60">
    <property type="entry name" value="FAD/NAD(P)-binding domain"/>
    <property type="match status" value="2"/>
</dbReference>
<feature type="domain" description="FAD/NAD(P)-binding" evidence="2">
    <location>
        <begin position="2"/>
        <end position="294"/>
    </location>
</feature>
<dbReference type="STRING" id="69895.SAMN05192551_104238"/>
<accession>A0A1I3E4G6</accession>
<dbReference type="OrthoDB" id="9776839at2"/>
<gene>
    <name evidence="3" type="ORF">SAMN05192551_104238</name>
</gene>
<evidence type="ECO:0000313" key="4">
    <source>
        <dbReference type="Proteomes" id="UP000199287"/>
    </source>
</evidence>
<evidence type="ECO:0000259" key="2">
    <source>
        <dbReference type="Pfam" id="PF07992"/>
    </source>
</evidence>
<dbReference type="PRINTS" id="PR00469">
    <property type="entry name" value="PNDRDTASEII"/>
</dbReference>
<dbReference type="InterPro" id="IPR051691">
    <property type="entry name" value="Metab_Enz_Cyan_OpOx_G3PDH"/>
</dbReference>
<dbReference type="PANTHER" id="PTHR42949:SF3">
    <property type="entry name" value="ANAEROBIC GLYCEROL-3-PHOSPHATE DEHYDROGENASE SUBUNIT B"/>
    <property type="match status" value="1"/>
</dbReference>